<comment type="caution">
    <text evidence="1">The sequence shown here is derived from an EMBL/GenBank/DDBJ whole genome shotgun (WGS) entry which is preliminary data.</text>
</comment>
<evidence type="ECO:0000313" key="1">
    <source>
        <dbReference type="EMBL" id="KKK68979.1"/>
    </source>
</evidence>
<gene>
    <name evidence="1" type="ORF">LCGC14_2938650</name>
</gene>
<protein>
    <submittedName>
        <fullName evidence="1">Uncharacterized protein</fullName>
    </submittedName>
</protein>
<proteinExistence type="predicted"/>
<accession>A0A0F8ZRG5</accession>
<reference evidence="1" key="1">
    <citation type="journal article" date="2015" name="Nature">
        <title>Complex archaea that bridge the gap between prokaryotes and eukaryotes.</title>
        <authorList>
            <person name="Spang A."/>
            <person name="Saw J.H."/>
            <person name="Jorgensen S.L."/>
            <person name="Zaremba-Niedzwiedzka K."/>
            <person name="Martijn J."/>
            <person name="Lind A.E."/>
            <person name="van Eijk R."/>
            <person name="Schleper C."/>
            <person name="Guy L."/>
            <person name="Ettema T.J."/>
        </authorList>
    </citation>
    <scope>NUCLEOTIDE SEQUENCE</scope>
</reference>
<organism evidence="1">
    <name type="scientific">marine sediment metagenome</name>
    <dbReference type="NCBI Taxonomy" id="412755"/>
    <lineage>
        <taxon>unclassified sequences</taxon>
        <taxon>metagenomes</taxon>
        <taxon>ecological metagenomes</taxon>
    </lineage>
</organism>
<dbReference type="AlphaFoldDB" id="A0A0F8ZRG5"/>
<dbReference type="EMBL" id="LAZR01058880">
    <property type="protein sequence ID" value="KKK68979.1"/>
    <property type="molecule type" value="Genomic_DNA"/>
</dbReference>
<sequence length="48" mass="5625">MTETKTTLIEKLLVIKKYFEAMAETLAISQDVFIRTIDETIEFIKDKD</sequence>
<name>A0A0F8ZRG5_9ZZZZ</name>